<feature type="domain" description="RecJ OB" evidence="9">
    <location>
        <begin position="461"/>
        <end position="567"/>
    </location>
</feature>
<dbReference type="InterPro" id="IPR041122">
    <property type="entry name" value="RecJ_OB"/>
</dbReference>
<dbReference type="InterPro" id="IPR003156">
    <property type="entry name" value="DHHA1_dom"/>
</dbReference>
<keyword evidence="5 10" id="KW-0269">Exonuclease</keyword>
<accession>A0A0S4LFL7</accession>
<dbReference type="InterPro" id="IPR001667">
    <property type="entry name" value="DDH_dom"/>
</dbReference>
<evidence type="ECO:0000313" key="10">
    <source>
        <dbReference type="EMBL" id="CUS35376.1"/>
    </source>
</evidence>
<reference evidence="10 11" key="1">
    <citation type="submission" date="2015-10" db="EMBL/GenBank/DDBJ databases">
        <authorList>
            <person name="Gilbert D.G."/>
        </authorList>
    </citation>
    <scope>NUCLEOTIDE SEQUENCE [LARGE SCALE GENOMIC DNA]</scope>
    <source>
        <strain evidence="10">COMA1</strain>
    </source>
</reference>
<feature type="coiled-coil region" evidence="6">
    <location>
        <begin position="310"/>
        <end position="337"/>
    </location>
</feature>
<evidence type="ECO:0000256" key="1">
    <source>
        <dbReference type="ARBA" id="ARBA00005915"/>
    </source>
</evidence>
<proteinExistence type="inferred from homology"/>
<dbReference type="InterPro" id="IPR051673">
    <property type="entry name" value="SSDNA_exonuclease_RecJ"/>
</dbReference>
<dbReference type="SUPFAM" id="SSF64182">
    <property type="entry name" value="DHH phosphoesterases"/>
    <property type="match status" value="1"/>
</dbReference>
<evidence type="ECO:0000256" key="5">
    <source>
        <dbReference type="ARBA" id="ARBA00022839"/>
    </source>
</evidence>
<gene>
    <name evidence="10" type="primary">recJ</name>
    <name evidence="10" type="ORF">COMA1_20245</name>
</gene>
<dbReference type="GO" id="GO:0006310">
    <property type="term" value="P:DNA recombination"/>
    <property type="evidence" value="ECO:0007669"/>
    <property type="project" value="InterPro"/>
</dbReference>
<feature type="domain" description="DDH" evidence="7">
    <location>
        <begin position="88"/>
        <end position="237"/>
    </location>
</feature>
<evidence type="ECO:0000259" key="9">
    <source>
        <dbReference type="Pfam" id="PF17768"/>
    </source>
</evidence>
<dbReference type="Gene3D" id="3.90.1640.30">
    <property type="match status" value="1"/>
</dbReference>
<evidence type="ECO:0000256" key="4">
    <source>
        <dbReference type="ARBA" id="ARBA00022801"/>
    </source>
</evidence>
<sequence length="574" mass="63313">MAQVEKEAEVKSKLWVFRQVDPIQRGRLSQALSISSATASLLLNRGVTNVDQAVAWMSPLQTHDPFLIPDIERAVDRLHQAMQRHERVCFYGDYDVDGMSATSVYVSFFRDLGAQVRAYIPHRLREGYGLNEHAVRALAQEGITLLVTSDCGTTSHREIALASQLGIDVIVTDHHQSDMEMVPALAVMNPYRPDARYPFHGLCSGGLAYKVVQAYEKKYGSGSVPLESLLDLVALATIADVVPLQDENRLFVREGLTQISRGARCGLRALKQVAGVTRDCAADTIAFKLAPRLNAAGRLDEAIKGVRLLTTESEQEAHELAEELDQLNHRRRELEATILDEALTQVAARELPGGIVLYAREWHLGVVGIVAARIMERFHRPTIVIAINEDGIGKGSARTVPGFDLYQALAGCRDLLIAFGGHPSAAGVTIKEERLPEFAERFAATAEAWMCSTQTVPMLHLDSELQLDEVTLQLIREIGTLHPFGAGNPEPTFAVRGLNVLQARVVGEKHLKMTVRQGRSVPFDSIGFGMKSLEEQGLSLKTPIDVAFTPELNHWNGHDRIQLRIRDIRAAGIE</sequence>
<dbReference type="PANTHER" id="PTHR30255:SF2">
    <property type="entry name" value="SINGLE-STRANDED-DNA-SPECIFIC EXONUCLEASE RECJ"/>
    <property type="match status" value="1"/>
</dbReference>
<dbReference type="EMBL" id="CZQA01000008">
    <property type="protein sequence ID" value="CUS35376.1"/>
    <property type="molecule type" value="Genomic_DNA"/>
</dbReference>
<evidence type="ECO:0000313" key="11">
    <source>
        <dbReference type="Proteomes" id="UP000199032"/>
    </source>
</evidence>
<dbReference type="STRING" id="1742972.COMA1_20245"/>
<keyword evidence="3" id="KW-0540">Nuclease</keyword>
<evidence type="ECO:0000259" key="7">
    <source>
        <dbReference type="Pfam" id="PF01368"/>
    </source>
</evidence>
<dbReference type="PANTHER" id="PTHR30255">
    <property type="entry name" value="SINGLE-STRANDED-DNA-SPECIFIC EXONUCLEASE RECJ"/>
    <property type="match status" value="1"/>
</dbReference>
<comment type="similarity">
    <text evidence="1">Belongs to the RecJ family.</text>
</comment>
<dbReference type="AlphaFoldDB" id="A0A0S4LFL7"/>
<dbReference type="Pfam" id="PF17768">
    <property type="entry name" value="RecJ_OB"/>
    <property type="match status" value="1"/>
</dbReference>
<dbReference type="NCBIfam" id="TIGR00644">
    <property type="entry name" value="recJ"/>
    <property type="match status" value="1"/>
</dbReference>
<dbReference type="Gene3D" id="3.10.310.30">
    <property type="match status" value="1"/>
</dbReference>
<evidence type="ECO:0000259" key="8">
    <source>
        <dbReference type="Pfam" id="PF02272"/>
    </source>
</evidence>
<keyword evidence="11" id="KW-1185">Reference proteome</keyword>
<evidence type="ECO:0000256" key="3">
    <source>
        <dbReference type="ARBA" id="ARBA00022722"/>
    </source>
</evidence>
<protein>
    <recommendedName>
        <fullName evidence="2">Single-stranded-DNA-specific exonuclease RecJ</fullName>
    </recommendedName>
</protein>
<feature type="domain" description="DHHA1" evidence="8">
    <location>
        <begin position="355"/>
        <end position="445"/>
    </location>
</feature>
<dbReference type="InterPro" id="IPR038763">
    <property type="entry name" value="DHH_sf"/>
</dbReference>
<dbReference type="InterPro" id="IPR004610">
    <property type="entry name" value="RecJ"/>
</dbReference>
<organism evidence="10 11">
    <name type="scientific">Candidatus Nitrospira nitrosa</name>
    <dbReference type="NCBI Taxonomy" id="1742972"/>
    <lineage>
        <taxon>Bacteria</taxon>
        <taxon>Pseudomonadati</taxon>
        <taxon>Nitrospirota</taxon>
        <taxon>Nitrospiria</taxon>
        <taxon>Nitrospirales</taxon>
        <taxon>Nitrospiraceae</taxon>
        <taxon>Nitrospira</taxon>
    </lineage>
</organism>
<dbReference type="GO" id="GO:0006281">
    <property type="term" value="P:DNA repair"/>
    <property type="evidence" value="ECO:0007669"/>
    <property type="project" value="InterPro"/>
</dbReference>
<evidence type="ECO:0000256" key="6">
    <source>
        <dbReference type="SAM" id="Coils"/>
    </source>
</evidence>
<dbReference type="GO" id="GO:0008409">
    <property type="term" value="F:5'-3' exonuclease activity"/>
    <property type="evidence" value="ECO:0007669"/>
    <property type="project" value="InterPro"/>
</dbReference>
<keyword evidence="4 10" id="KW-0378">Hydrolase</keyword>
<dbReference type="Proteomes" id="UP000199032">
    <property type="component" value="Unassembled WGS sequence"/>
</dbReference>
<keyword evidence="6" id="KW-0175">Coiled coil</keyword>
<dbReference type="Pfam" id="PF01368">
    <property type="entry name" value="DHH"/>
    <property type="match status" value="1"/>
</dbReference>
<dbReference type="GO" id="GO:0003676">
    <property type="term" value="F:nucleic acid binding"/>
    <property type="evidence" value="ECO:0007669"/>
    <property type="project" value="InterPro"/>
</dbReference>
<dbReference type="Pfam" id="PF02272">
    <property type="entry name" value="DHHA1"/>
    <property type="match status" value="1"/>
</dbReference>
<evidence type="ECO:0000256" key="2">
    <source>
        <dbReference type="ARBA" id="ARBA00019841"/>
    </source>
</evidence>
<name>A0A0S4LFL7_9BACT</name>